<name>A0A2R5GWZ8_9STRA</name>
<organism evidence="2 3">
    <name type="scientific">Hondaea fermentalgiana</name>
    <dbReference type="NCBI Taxonomy" id="2315210"/>
    <lineage>
        <taxon>Eukaryota</taxon>
        <taxon>Sar</taxon>
        <taxon>Stramenopiles</taxon>
        <taxon>Bigyra</taxon>
        <taxon>Labyrinthulomycetes</taxon>
        <taxon>Thraustochytrida</taxon>
        <taxon>Thraustochytriidae</taxon>
        <taxon>Hondaea</taxon>
    </lineage>
</organism>
<dbReference type="Proteomes" id="UP000241890">
    <property type="component" value="Unassembled WGS sequence"/>
</dbReference>
<protein>
    <submittedName>
        <fullName evidence="2">Uncharacterized protein</fullName>
    </submittedName>
</protein>
<accession>A0A2R5GWZ8</accession>
<sequence length="1483" mass="161744">MGAAARELGLKSDRGDEDAAGSEHDNAKVRAAQNVVARLTAWRDDEVGTLEVSGQEDAMIDAHHPARVMIAVRKSPFAYADEDSFCDNLVLLLAIEDSTSTQAVDEAAIIIRFFPAAGDAARDDRVSESGLAAPLLAASAGLPPVDARDATVPPWVRRRCKNVGSAASPTKVWFMDVRTEHRLCQLREGYRDMISVGQYHFWLRLQWTVSRSNLASRFDRVWFMPSLDQEFLREQFMDHVENATRPATSSDSLQGSRALLLQDRAAGPSSPAVQQHHQRARLSAREWAIIGWQGVGEGTPADVEVAIIEEGQINAGTAALRFVSYLEAHRVAACVPLTLSWVQELARTEGISIVDLLLSRPDLLVLCILMLAKVTDDSPAQDAIGVSMIAHEIATVASEACLASLLEIFARILTSTAATSRDKTSSAQSPRGSAAAAAAAATATTATAAAPSGLPRSNTRGGDVARTGAGAGESGPNDHTAVVAATGTVVMALLCRDEPSSDPELLRETLDRVFCLVCRARNLEVAWAGATRLFPVSLVACSTSVTARELVKLMARSLRAAKSATPQLKVGLDYWMACAAHLLQRFDPVKSSFVWARDILPSAEEWVQLHLISPSVALATVAVQQSADLDDQGDGFDALTLTLLARIRTIRSSAPVPTKMDAGLMTPGWAVSQTWTLSRALVRLTCRRKTVASTATLPLLQLLSVEPAPDASERLGSARMTLLQSLVAAEDSISGRGTLETLRMLFHCMLIHVSTVYAGPFVPEIDIAKMTAQLVTLLMALKDSHRSSAQECWRAAFDLLLFAARTWEDTEHAGWALLTVREVISSFLETFVETRRGTDQEAYDFEARTIGVAPWFAAPVAHGLMRVCTTRGVSPEVVDEAVRVLNVLLAEDSGGCSATVCQVCKLDVLDSSKAPRMELDRWLLVLEDLCINRTLPDDLFALRALAKASQLDPSSAALRFSLIQSLVGLRLSSIWWPWAPPPPELTQRRRVMDRSRLKSDPEVRLLSAASGLHAEALYRIDRDAYPHDFLLPAAVGIQLGVAQLLCGALDDLDKDAIVRDLEVLLDTCMQTLDVAGSKIRDFSQGTNGGDAQTEASAQSLDFAVMRRRKQAPHAMQAEYWTRLAAVTIAIVEDALKEPLGFLWSRLAQLPPARVVLDLNRVAFSIHGCPARRLVAYDGTSWFALAFDPRRAVDDVPALLASPLGQQQVPGHARRGGLALEWNGQAQPRYATSDVLRFPCDPLIYRDGSLRMSTVDHEAPKDTDNQVFMHVFSTIAVRGNGESPYDIRVFARTQEPDRALRINLRPGKKGNEVDARGERAALGPDVGMGVSFLGEDLHLVSVEEIPWVEAAQEYLFLSIRYLRSCLEHEAWLPNSQADLTSSKQQEQQEVLFLNMANTVLDAMNSKEGISLHAIFQLQREGNLESSALYKAARGFHHLAETVCKSLEKNLDDTLDDEITQLLVQKRASVQAVLATFQGLFVADF</sequence>
<keyword evidence="3" id="KW-1185">Reference proteome</keyword>
<reference evidence="2 3" key="1">
    <citation type="submission" date="2017-12" db="EMBL/GenBank/DDBJ databases">
        <title>Sequencing, de novo assembly and annotation of complete genome of a new Thraustochytrid species, strain FCC1311.</title>
        <authorList>
            <person name="Sedici K."/>
            <person name="Godart F."/>
            <person name="Aiese Cigliano R."/>
            <person name="Sanseverino W."/>
            <person name="Barakat M."/>
            <person name="Ortet P."/>
            <person name="Marechal E."/>
            <person name="Cagnac O."/>
            <person name="Amato A."/>
        </authorList>
    </citation>
    <scope>NUCLEOTIDE SEQUENCE [LARGE SCALE GENOMIC DNA]</scope>
</reference>
<dbReference type="EMBL" id="BEYU01000122">
    <property type="protein sequence ID" value="GBG32464.1"/>
    <property type="molecule type" value="Genomic_DNA"/>
</dbReference>
<dbReference type="InParanoid" id="A0A2R5GWZ8"/>
<evidence type="ECO:0000313" key="2">
    <source>
        <dbReference type="EMBL" id="GBG32464.1"/>
    </source>
</evidence>
<gene>
    <name evidence="2" type="ORF">FCC1311_086892</name>
</gene>
<proteinExistence type="predicted"/>
<evidence type="ECO:0000256" key="1">
    <source>
        <dbReference type="SAM" id="MobiDB-lite"/>
    </source>
</evidence>
<evidence type="ECO:0000313" key="3">
    <source>
        <dbReference type="Proteomes" id="UP000241890"/>
    </source>
</evidence>
<feature type="region of interest" description="Disordered" evidence="1">
    <location>
        <begin position="1"/>
        <end position="25"/>
    </location>
</feature>
<comment type="caution">
    <text evidence="2">The sequence shown here is derived from an EMBL/GenBank/DDBJ whole genome shotgun (WGS) entry which is preliminary data.</text>
</comment>
<feature type="region of interest" description="Disordered" evidence="1">
    <location>
        <begin position="447"/>
        <end position="478"/>
    </location>
</feature>